<organism evidence="2 3">
    <name type="scientific">Rubus argutus</name>
    <name type="common">Southern blackberry</name>
    <dbReference type="NCBI Taxonomy" id="59490"/>
    <lineage>
        <taxon>Eukaryota</taxon>
        <taxon>Viridiplantae</taxon>
        <taxon>Streptophyta</taxon>
        <taxon>Embryophyta</taxon>
        <taxon>Tracheophyta</taxon>
        <taxon>Spermatophyta</taxon>
        <taxon>Magnoliopsida</taxon>
        <taxon>eudicotyledons</taxon>
        <taxon>Gunneridae</taxon>
        <taxon>Pentapetalae</taxon>
        <taxon>rosids</taxon>
        <taxon>fabids</taxon>
        <taxon>Rosales</taxon>
        <taxon>Rosaceae</taxon>
        <taxon>Rosoideae</taxon>
        <taxon>Rosoideae incertae sedis</taxon>
        <taxon>Rubus</taxon>
    </lineage>
</organism>
<proteinExistence type="predicted"/>
<dbReference type="EMBL" id="JBEDUW010000007">
    <property type="protein sequence ID" value="KAK9914468.1"/>
    <property type="molecule type" value="Genomic_DNA"/>
</dbReference>
<feature type="compositionally biased region" description="Polar residues" evidence="1">
    <location>
        <begin position="84"/>
        <end position="94"/>
    </location>
</feature>
<comment type="caution">
    <text evidence="2">The sequence shown here is derived from an EMBL/GenBank/DDBJ whole genome shotgun (WGS) entry which is preliminary data.</text>
</comment>
<evidence type="ECO:0000313" key="3">
    <source>
        <dbReference type="Proteomes" id="UP001457282"/>
    </source>
</evidence>
<dbReference type="Proteomes" id="UP001457282">
    <property type="component" value="Unassembled WGS sequence"/>
</dbReference>
<evidence type="ECO:0000256" key="1">
    <source>
        <dbReference type="SAM" id="MobiDB-lite"/>
    </source>
</evidence>
<accession>A0AAW1W6L6</accession>
<feature type="compositionally biased region" description="Basic and acidic residues" evidence="1">
    <location>
        <begin position="125"/>
        <end position="142"/>
    </location>
</feature>
<protein>
    <submittedName>
        <fullName evidence="2">Uncharacterized protein</fullName>
    </submittedName>
</protein>
<feature type="region of interest" description="Disordered" evidence="1">
    <location>
        <begin position="34"/>
        <end position="147"/>
    </location>
</feature>
<reference evidence="2 3" key="1">
    <citation type="journal article" date="2023" name="G3 (Bethesda)">
        <title>A chromosome-length genome assembly and annotation of blackberry (Rubus argutus, cv. 'Hillquist').</title>
        <authorList>
            <person name="Bruna T."/>
            <person name="Aryal R."/>
            <person name="Dudchenko O."/>
            <person name="Sargent D.J."/>
            <person name="Mead D."/>
            <person name="Buti M."/>
            <person name="Cavallini A."/>
            <person name="Hytonen T."/>
            <person name="Andres J."/>
            <person name="Pham M."/>
            <person name="Weisz D."/>
            <person name="Mascagni F."/>
            <person name="Usai G."/>
            <person name="Natali L."/>
            <person name="Bassil N."/>
            <person name="Fernandez G.E."/>
            <person name="Lomsadze A."/>
            <person name="Armour M."/>
            <person name="Olukolu B."/>
            <person name="Poorten T."/>
            <person name="Britton C."/>
            <person name="Davik J."/>
            <person name="Ashrafi H."/>
            <person name="Aiden E.L."/>
            <person name="Borodovsky M."/>
            <person name="Worthington M."/>
        </authorList>
    </citation>
    <scope>NUCLEOTIDE SEQUENCE [LARGE SCALE GENOMIC DNA]</scope>
    <source>
        <strain evidence="2">PI 553951</strain>
    </source>
</reference>
<evidence type="ECO:0000313" key="2">
    <source>
        <dbReference type="EMBL" id="KAK9914468.1"/>
    </source>
</evidence>
<dbReference type="AlphaFoldDB" id="A0AAW1W6L6"/>
<sequence length="244" mass="26507">MAASGPLSFVFVKRRGQRGDSLWNAVCFAEQLREPKTPKIKEVAPPTVSSTPSGSIYRRGTTRGSSDSSPVSSAGSLDRDGKQPETSPTSVSTSRESRFIGPPPSYSSSSPTSFLKRRSNVRHGPLMEDGRFFSKRPDDHSNTRWGDISDPEVAKVLLKEHFQDTSCTVPLPLSWQQVHTPLSLSSSRSLLIEKTDAETDAERVKAALSNPVKPEEFIAAGVPMSFGSSRLKGMKKNGKGKGQD</sequence>
<feature type="compositionally biased region" description="Low complexity" evidence="1">
    <location>
        <begin position="58"/>
        <end position="76"/>
    </location>
</feature>
<keyword evidence="3" id="KW-1185">Reference proteome</keyword>
<gene>
    <name evidence="2" type="ORF">M0R45_038246</name>
</gene>
<name>A0AAW1W6L6_RUBAR</name>